<evidence type="ECO:0000256" key="1">
    <source>
        <dbReference type="ARBA" id="ARBA00004196"/>
    </source>
</evidence>
<evidence type="ECO:0000256" key="4">
    <source>
        <dbReference type="ARBA" id="ARBA00023284"/>
    </source>
</evidence>
<dbReference type="PROSITE" id="PS51352">
    <property type="entry name" value="THIOREDOXIN_2"/>
    <property type="match status" value="1"/>
</dbReference>
<keyword evidence="3" id="KW-1015">Disulfide bond</keyword>
<gene>
    <name evidence="6" type="ORF">KE626_27155</name>
</gene>
<dbReference type="EMBL" id="JAGTXB010000019">
    <property type="protein sequence ID" value="MBS0031035.1"/>
    <property type="molecule type" value="Genomic_DNA"/>
</dbReference>
<protein>
    <submittedName>
        <fullName evidence="6">TlpA family protein disulfide reductase</fullName>
    </submittedName>
</protein>
<keyword evidence="7" id="KW-1185">Reference proteome</keyword>
<organism evidence="6 7">
    <name type="scientific">Chitinophaga hostae</name>
    <dbReference type="NCBI Taxonomy" id="2831022"/>
    <lineage>
        <taxon>Bacteria</taxon>
        <taxon>Pseudomonadati</taxon>
        <taxon>Bacteroidota</taxon>
        <taxon>Chitinophagia</taxon>
        <taxon>Chitinophagales</taxon>
        <taxon>Chitinophagaceae</taxon>
        <taxon>Chitinophaga</taxon>
    </lineage>
</organism>
<evidence type="ECO:0000313" key="6">
    <source>
        <dbReference type="EMBL" id="MBS0031035.1"/>
    </source>
</evidence>
<dbReference type="CDD" id="cd02966">
    <property type="entry name" value="TlpA_like_family"/>
    <property type="match status" value="1"/>
</dbReference>
<name>A0ABS5J779_9BACT</name>
<dbReference type="RefSeq" id="WP_211976173.1">
    <property type="nucleotide sequence ID" value="NZ_CBFHAM010000010.1"/>
</dbReference>
<dbReference type="Pfam" id="PF13905">
    <property type="entry name" value="Thioredoxin_8"/>
    <property type="match status" value="1"/>
</dbReference>
<reference evidence="6 7" key="1">
    <citation type="submission" date="2021-04" db="EMBL/GenBank/DDBJ databases">
        <title>Chitinophaga sp. nov., isolated from the rhizosphere soil.</title>
        <authorList>
            <person name="He S."/>
        </authorList>
    </citation>
    <scope>NUCLEOTIDE SEQUENCE [LARGE SCALE GENOMIC DNA]</scope>
    <source>
        <strain evidence="6 7">2R12</strain>
    </source>
</reference>
<feature type="domain" description="Thioredoxin" evidence="5">
    <location>
        <begin position="326"/>
        <end position="475"/>
    </location>
</feature>
<dbReference type="InterPro" id="IPR013766">
    <property type="entry name" value="Thioredoxin_domain"/>
</dbReference>
<dbReference type="Proteomes" id="UP000676386">
    <property type="component" value="Unassembled WGS sequence"/>
</dbReference>
<dbReference type="PROSITE" id="PS00194">
    <property type="entry name" value="THIOREDOXIN_1"/>
    <property type="match status" value="1"/>
</dbReference>
<dbReference type="InterPro" id="IPR050553">
    <property type="entry name" value="Thioredoxin_ResA/DsbE_sf"/>
</dbReference>
<comment type="subcellular location">
    <subcellularLocation>
        <location evidence="1">Cell envelope</location>
    </subcellularLocation>
</comment>
<proteinExistence type="predicted"/>
<accession>A0ABS5J779</accession>
<dbReference type="PANTHER" id="PTHR42852:SF6">
    <property type="entry name" value="THIOL:DISULFIDE INTERCHANGE PROTEIN DSBE"/>
    <property type="match status" value="1"/>
</dbReference>
<evidence type="ECO:0000256" key="3">
    <source>
        <dbReference type="ARBA" id="ARBA00023157"/>
    </source>
</evidence>
<dbReference type="InterPro" id="IPR036249">
    <property type="entry name" value="Thioredoxin-like_sf"/>
</dbReference>
<keyword evidence="4" id="KW-0676">Redox-active center</keyword>
<dbReference type="InterPro" id="IPR012336">
    <property type="entry name" value="Thioredoxin-like_fold"/>
</dbReference>
<evidence type="ECO:0000259" key="5">
    <source>
        <dbReference type="PROSITE" id="PS51352"/>
    </source>
</evidence>
<dbReference type="InterPro" id="IPR017937">
    <property type="entry name" value="Thioredoxin_CS"/>
</dbReference>
<comment type="caution">
    <text evidence="6">The sequence shown here is derived from an EMBL/GenBank/DDBJ whole genome shotgun (WGS) entry which is preliminary data.</text>
</comment>
<evidence type="ECO:0000256" key="2">
    <source>
        <dbReference type="ARBA" id="ARBA00022748"/>
    </source>
</evidence>
<evidence type="ECO:0000313" key="7">
    <source>
        <dbReference type="Proteomes" id="UP000676386"/>
    </source>
</evidence>
<dbReference type="PANTHER" id="PTHR42852">
    <property type="entry name" value="THIOL:DISULFIDE INTERCHANGE PROTEIN DSBE"/>
    <property type="match status" value="1"/>
</dbReference>
<dbReference type="SUPFAM" id="SSF52833">
    <property type="entry name" value="Thioredoxin-like"/>
    <property type="match status" value="1"/>
</dbReference>
<dbReference type="Gene3D" id="3.40.30.10">
    <property type="entry name" value="Glutaredoxin"/>
    <property type="match status" value="1"/>
</dbReference>
<keyword evidence="2" id="KW-0201">Cytochrome c-type biogenesis</keyword>
<sequence length="482" mass="55888">MLIILLYFSSCSKRTITFTAASSLFDSTAFHPQAIDRMSILIDEKNGLSMKEISLTENSYTTIYERRPITFRPMSMTFTRRTASPGDTLSISENEYGILIYRTTNPQRNTALFCINLWDSLGFATKKDVLRKYYASDTLSLHEKSAIREDIKQHVNTLSKLKRKILDSLAIRYSLSSDFLRSRRYQIESDSLSDTYWLYDRFLKPIENREGWLAICRTFCKDLGHFGSTKGSFFYFRNCADRLLYFVEREHNIKSMLRDTTDFINHYNSIANNFSGAAKDYLLSVLMHDAASKRMEIPENYIRSYFAVCGNRSYKFDIRDKLRQQRKIGSFKPAVSGNDVLSVKTGTRTTIEDIIKNEKGNIILIDFWASWCVPCREEFPFLKTLSENYKGKKIKFIKISLDKDIEKWKSASRNEGFTTNNYVLVNAKQSKMIAEYNIQTIPRFMLINGDGEMITPDAPRPSDSALKILIEKYLASSHKERQ</sequence>